<reference evidence="1 2" key="1">
    <citation type="journal article" date="2022" name="Genome Biol. Evol.">
        <title>The Spruce Budworm Genome: Reconstructing the Evolutionary History of Antifreeze Proteins.</title>
        <authorList>
            <person name="Beliveau C."/>
            <person name="Gagne P."/>
            <person name="Picq S."/>
            <person name="Vernygora O."/>
            <person name="Keeling C.I."/>
            <person name="Pinkney K."/>
            <person name="Doucet D."/>
            <person name="Wen F."/>
            <person name="Johnston J.S."/>
            <person name="Maaroufi H."/>
            <person name="Boyle B."/>
            <person name="Laroche J."/>
            <person name="Dewar K."/>
            <person name="Juretic N."/>
            <person name="Blackburn G."/>
            <person name="Nisole A."/>
            <person name="Brunet B."/>
            <person name="Brandao M."/>
            <person name="Lumley L."/>
            <person name="Duan J."/>
            <person name="Quan G."/>
            <person name="Lucarotti C.J."/>
            <person name="Roe A.D."/>
            <person name="Sperling F.A.H."/>
            <person name="Levesque R.C."/>
            <person name="Cusson M."/>
        </authorList>
    </citation>
    <scope>NUCLEOTIDE SEQUENCE [LARGE SCALE GENOMIC DNA]</scope>
    <source>
        <strain evidence="1">Glfc:IPQL:Cfum</strain>
    </source>
</reference>
<proteinExistence type="predicted"/>
<comment type="caution">
    <text evidence="1">The sequence shown here is derived from an EMBL/GenBank/DDBJ whole genome shotgun (WGS) entry which is preliminary data.</text>
</comment>
<evidence type="ECO:0000313" key="1">
    <source>
        <dbReference type="EMBL" id="KAI8426156.1"/>
    </source>
</evidence>
<dbReference type="EMBL" id="CM046108">
    <property type="protein sequence ID" value="KAI8426156.1"/>
    <property type="molecule type" value="Genomic_DNA"/>
</dbReference>
<sequence>MNPYRDLEESSFTAAPHLAYEDIATKLLKDNFFLTALELHTELVESGKELPQLREFFSNPGNFEQHVSRASEFVSMHRSPSQATLDSLDTARYSEDGGGDRGGSGGDVAVLEFELRKAKETIHALRANLTQFADGESALDKNAKGQFNQRSLKPHERRALNFLINEYLLLQDYKLTSITFSDENPDQDFEDWDDVGLNMPRPSGLVSLFWGNATGISAAKTDASTEMDWSYCEVECQTDSDDNVCVSCQTSFDNDAEWNHELYDAAIVSLNSLTSPGSESKVLELQLPEEKLSQARVDPVETRPLTCTATENHYGSENSTHSVTPEQFEMIDSEKNSVIMRKEGSNTSSYDPAIVGDNSTRGSPTRHGSVTTLDETLSINDAGEWTRVHYEYNSIENCNKEMWIDSGLPNTLKLSIINWCSETLSLNEPLNNDLLAELVNNDKPVTLPGLLTLVADTLPKILPHTLVARRCEAAALLAASAALLPHGDARRARTLQALLALHHASGEVLSSIAELLASRSTERRILASQICVAIAPYVPIELCTSLLLSLVILMCESSESEIRSIGLKSACLICPVAEHKYGQLENLMFSFLKDPVEKNVKDAVRIFVPLLARSALIAGKFASEFCSRVLSNLLKASRDNESKCVILYLEVMRVLVLSKLAYVVNVQTVRDVTPNNCDTEIMLQDVTLESEQDYFMDLQCYFTDAVDAKSLLIAMNSLLLEKPDIRWPELIWFIDLVKQILGMATSSKVLNYPTIYELVISLFSSYIDNFGVQFALKILMPIFLDTILDLEQKMEKLHSVNVDNTVVVGVYLVTVLPALGDATQHEEFLQKWIVYSSIRGLPVKMFSVPLKWAATHRTLLLESYLRHLREYGRSLTVREVARAAEALALLVLPTAENAGVSERAVSLLCALCGRGGAAPEKLEEIVQAPAFAQYRPAVEVLLHNSGGAAAEPAREPPRASNLLAAQAVGRRVSLMLQNKANKFSSKMSEKHLAAGDALPAYGGKLRLFAMRFCPYAERSVLVLNAKNLQYDLVFVNLDSKPEWLFEFNPKAIFDSAIINTYLDEKYPEVPLQSSDPLRRAQDKVFVELFMGANAAYYAAAFNPNGFLPSHLEAYHKGLELLQKELESRGTKFLHSDEPGLVDYTIFPQLERFESLPLLGKPEMAIEKTKYERLVNYLDAMKNVPAVKQYYLSAETHAKFAESKTKGEANYNMLDTSDACCIRPRKKKQ</sequence>
<keyword evidence="2" id="KW-1185">Reference proteome</keyword>
<name>A0ACC0JPR6_CHOFU</name>
<protein>
    <submittedName>
        <fullName evidence="1">Uncharacterized protein</fullName>
    </submittedName>
</protein>
<accession>A0ACC0JPR6</accession>
<dbReference type="Proteomes" id="UP001064048">
    <property type="component" value="Chromosome 8"/>
</dbReference>
<evidence type="ECO:0000313" key="2">
    <source>
        <dbReference type="Proteomes" id="UP001064048"/>
    </source>
</evidence>
<gene>
    <name evidence="1" type="ORF">MSG28_005099</name>
</gene>
<organism evidence="1 2">
    <name type="scientific">Choristoneura fumiferana</name>
    <name type="common">Spruce budworm moth</name>
    <name type="synonym">Archips fumiferana</name>
    <dbReference type="NCBI Taxonomy" id="7141"/>
    <lineage>
        <taxon>Eukaryota</taxon>
        <taxon>Metazoa</taxon>
        <taxon>Ecdysozoa</taxon>
        <taxon>Arthropoda</taxon>
        <taxon>Hexapoda</taxon>
        <taxon>Insecta</taxon>
        <taxon>Pterygota</taxon>
        <taxon>Neoptera</taxon>
        <taxon>Endopterygota</taxon>
        <taxon>Lepidoptera</taxon>
        <taxon>Glossata</taxon>
        <taxon>Ditrysia</taxon>
        <taxon>Tortricoidea</taxon>
        <taxon>Tortricidae</taxon>
        <taxon>Tortricinae</taxon>
        <taxon>Choristoneura</taxon>
    </lineage>
</organism>